<proteinExistence type="predicted"/>
<sequence>MDVPTPWKVRNISNGILPSHPTSWEQQEQEQAITATGTSKGSAPTGQNWSDNSVQPLPGCPISSWRQTGQRHLYGHCPVRSARSDHQSMGAAVTFGKKNLGLQLVM</sequence>
<feature type="compositionally biased region" description="Polar residues" evidence="1">
    <location>
        <begin position="12"/>
        <end position="24"/>
    </location>
</feature>
<keyword evidence="3" id="KW-1185">Reference proteome</keyword>
<evidence type="ECO:0000313" key="3">
    <source>
        <dbReference type="Proteomes" id="UP000324748"/>
    </source>
</evidence>
<comment type="caution">
    <text evidence="2">The sequence shown here is derived from an EMBL/GenBank/DDBJ whole genome shotgun (WGS) entry which is preliminary data.</text>
</comment>
<reference evidence="2 3" key="1">
    <citation type="submission" date="2019-05" db="EMBL/GenBank/DDBJ databases">
        <title>Emergence of the Ug99 lineage of the wheat stem rust pathogen through somatic hybridization.</title>
        <authorList>
            <person name="Li F."/>
            <person name="Upadhyaya N.M."/>
            <person name="Sperschneider J."/>
            <person name="Matny O."/>
            <person name="Nguyen-Phuc H."/>
            <person name="Mago R."/>
            <person name="Raley C."/>
            <person name="Miller M.E."/>
            <person name="Silverstein K.A.T."/>
            <person name="Henningsen E."/>
            <person name="Hirsch C.D."/>
            <person name="Visser B."/>
            <person name="Pretorius Z.A."/>
            <person name="Steffenson B.J."/>
            <person name="Schwessinger B."/>
            <person name="Dodds P.N."/>
            <person name="Figueroa M."/>
        </authorList>
    </citation>
    <scope>NUCLEOTIDE SEQUENCE [LARGE SCALE GENOMIC DNA]</scope>
    <source>
        <strain evidence="2">21-0</strain>
    </source>
</reference>
<accession>A0A5B0NUX6</accession>
<feature type="compositionally biased region" description="Polar residues" evidence="1">
    <location>
        <begin position="32"/>
        <end position="53"/>
    </location>
</feature>
<dbReference type="EMBL" id="VSWC01000080">
    <property type="protein sequence ID" value="KAA1092773.1"/>
    <property type="molecule type" value="Genomic_DNA"/>
</dbReference>
<protein>
    <submittedName>
        <fullName evidence="2">Uncharacterized protein</fullName>
    </submittedName>
</protein>
<evidence type="ECO:0000313" key="2">
    <source>
        <dbReference type="EMBL" id="KAA1092773.1"/>
    </source>
</evidence>
<dbReference type="Proteomes" id="UP000324748">
    <property type="component" value="Unassembled WGS sequence"/>
</dbReference>
<dbReference type="OrthoDB" id="2510100at2759"/>
<dbReference type="AlphaFoldDB" id="A0A5B0NUX6"/>
<evidence type="ECO:0000256" key="1">
    <source>
        <dbReference type="SAM" id="MobiDB-lite"/>
    </source>
</evidence>
<name>A0A5B0NUX6_PUCGR</name>
<gene>
    <name evidence="2" type="ORF">PGT21_013699</name>
</gene>
<organism evidence="2 3">
    <name type="scientific">Puccinia graminis f. sp. tritici</name>
    <dbReference type="NCBI Taxonomy" id="56615"/>
    <lineage>
        <taxon>Eukaryota</taxon>
        <taxon>Fungi</taxon>
        <taxon>Dikarya</taxon>
        <taxon>Basidiomycota</taxon>
        <taxon>Pucciniomycotina</taxon>
        <taxon>Pucciniomycetes</taxon>
        <taxon>Pucciniales</taxon>
        <taxon>Pucciniaceae</taxon>
        <taxon>Puccinia</taxon>
    </lineage>
</organism>
<feature type="region of interest" description="Disordered" evidence="1">
    <location>
        <begin position="12"/>
        <end position="53"/>
    </location>
</feature>